<evidence type="ECO:0000256" key="4">
    <source>
        <dbReference type="ARBA" id="ARBA00023002"/>
    </source>
</evidence>
<evidence type="ECO:0000313" key="7">
    <source>
        <dbReference type="EMBL" id="MCI4683123.1"/>
    </source>
</evidence>
<proteinExistence type="inferred from homology"/>
<organism evidence="7 8">
    <name type="scientific">Candidatus Rhodoblastus alkanivorans</name>
    <dbReference type="NCBI Taxonomy" id="2954117"/>
    <lineage>
        <taxon>Bacteria</taxon>
        <taxon>Pseudomonadati</taxon>
        <taxon>Pseudomonadota</taxon>
        <taxon>Alphaproteobacteria</taxon>
        <taxon>Hyphomicrobiales</taxon>
        <taxon>Rhodoblastaceae</taxon>
        <taxon>Rhodoblastus</taxon>
    </lineage>
</organism>
<keyword evidence="4" id="KW-0560">Oxidoreductase</keyword>
<keyword evidence="3" id="KW-0274">FAD</keyword>
<evidence type="ECO:0000256" key="2">
    <source>
        <dbReference type="ARBA" id="ARBA00022630"/>
    </source>
</evidence>
<name>A0ABS9Z666_9HYPH</name>
<dbReference type="InterPro" id="IPR006076">
    <property type="entry name" value="FAD-dep_OxRdtase"/>
</dbReference>
<dbReference type="SUPFAM" id="SSF51905">
    <property type="entry name" value="FAD/NAD(P)-binding domain"/>
    <property type="match status" value="1"/>
</dbReference>
<accession>A0ABS9Z666</accession>
<keyword evidence="2" id="KW-0285">Flavoprotein</keyword>
<comment type="similarity">
    <text evidence="5">Belongs to the L2HGDH family.</text>
</comment>
<dbReference type="PANTHER" id="PTHR43104">
    <property type="entry name" value="L-2-HYDROXYGLUTARATE DEHYDROGENASE, MITOCHONDRIAL"/>
    <property type="match status" value="1"/>
</dbReference>
<dbReference type="Gene3D" id="3.50.50.60">
    <property type="entry name" value="FAD/NAD(P)-binding domain"/>
    <property type="match status" value="1"/>
</dbReference>
<comment type="caution">
    <text evidence="7">The sequence shown here is derived from an EMBL/GenBank/DDBJ whole genome shotgun (WGS) entry which is preliminary data.</text>
</comment>
<dbReference type="RefSeq" id="WP_243067090.1">
    <property type="nucleotide sequence ID" value="NZ_JAIVFK010000019.1"/>
</dbReference>
<dbReference type="PANTHER" id="PTHR43104:SF4">
    <property type="entry name" value="L-2-HYDROXYGLUTARATE DEHYDROGENASE, MITOCHONDRIAL"/>
    <property type="match status" value="1"/>
</dbReference>
<evidence type="ECO:0000256" key="1">
    <source>
        <dbReference type="ARBA" id="ARBA00001974"/>
    </source>
</evidence>
<evidence type="ECO:0000256" key="5">
    <source>
        <dbReference type="ARBA" id="ARBA00037941"/>
    </source>
</evidence>
<dbReference type="Pfam" id="PF01266">
    <property type="entry name" value="DAO"/>
    <property type="match status" value="1"/>
</dbReference>
<keyword evidence="8" id="KW-1185">Reference proteome</keyword>
<dbReference type="Proteomes" id="UP001139104">
    <property type="component" value="Unassembled WGS sequence"/>
</dbReference>
<evidence type="ECO:0000259" key="6">
    <source>
        <dbReference type="Pfam" id="PF01266"/>
    </source>
</evidence>
<dbReference type="InterPro" id="IPR036188">
    <property type="entry name" value="FAD/NAD-bd_sf"/>
</dbReference>
<comment type="cofactor">
    <cofactor evidence="1">
        <name>FAD</name>
        <dbReference type="ChEBI" id="CHEBI:57692"/>
    </cofactor>
</comment>
<evidence type="ECO:0000256" key="3">
    <source>
        <dbReference type="ARBA" id="ARBA00022827"/>
    </source>
</evidence>
<dbReference type="EMBL" id="JAIVFP010000001">
    <property type="protein sequence ID" value="MCI4683123.1"/>
    <property type="molecule type" value="Genomic_DNA"/>
</dbReference>
<sequence length="365" mass="39466">MDFDAVVIGAGVVGLAVARQFADAGREALVLEAEKTIGVHTSSRNSEVIHAGLYYPENSLKARLCVEGRKMLYAFCAERGVPAQRLGKLIVATDERQIPKLEALHRRGIANGVDDLVPLSREEARRLEPEVECVAALLSPSTGIVDSHALMLALQGDAEAKGAQFVFQTRVTGIAPQGDGYQVRTAGGDTVSCAAVVNCAGHGAHEIARRIETYPADLIPPRFMAKGNYFTVSGRTPFSHLIYPMPVEGGLGVHVTLDLGGRMRLGPDVQWVDELDYTPMSGQEEEFREAVMRYWPGIEKREIASAYCGIRPKITGPGADNADFRIDGPELHGMANLVNFFGIESPGLTSSLALAEHAANRLFER</sequence>
<feature type="domain" description="FAD dependent oxidoreductase" evidence="6">
    <location>
        <begin position="4"/>
        <end position="361"/>
    </location>
</feature>
<gene>
    <name evidence="7" type="ORF">K2U94_10145</name>
</gene>
<evidence type="ECO:0000313" key="8">
    <source>
        <dbReference type="Proteomes" id="UP001139104"/>
    </source>
</evidence>
<protein>
    <submittedName>
        <fullName evidence="7">NAD(P)/FAD-dependent oxidoreductase</fullName>
    </submittedName>
</protein>
<reference evidence="7" key="1">
    <citation type="journal article" date="2022" name="ISME J.">
        <title>Identification of active gaseous-alkane degraders at natural gas seeps.</title>
        <authorList>
            <person name="Farhan Ul Haque M."/>
            <person name="Hernandez M."/>
            <person name="Crombie A.T."/>
            <person name="Murrell J.C."/>
        </authorList>
    </citation>
    <scope>NUCLEOTIDE SEQUENCE</scope>
    <source>
        <strain evidence="7">PC2</strain>
    </source>
</reference>
<dbReference type="Gene3D" id="3.30.9.10">
    <property type="entry name" value="D-Amino Acid Oxidase, subunit A, domain 2"/>
    <property type="match status" value="1"/>
</dbReference>